<dbReference type="Proteomes" id="UP001524642">
    <property type="component" value="Unassembled WGS sequence"/>
</dbReference>
<gene>
    <name evidence="1" type="ORF">NRP21_25955</name>
</gene>
<sequence length="346" mass="38317">MFRQIPEEPMVMIQSADPERYFDMLRIVARPNRDFCLRHGIRYASVQAVLRGFHPWHACYNRIFFLNDLIDLGYRGWFLHLDADAFVHDPSFDIAGYLAGHAEHSMILVTGGSEEPWDVNDGVFFANLAHPDTQRIARLWQERLDAITPDQLRAASDWGALPCDQTLLHALLRDNPDLTRALFEEDPELINSPTASFLHQILRAHESDFDHRVRRMAVHVGRSLQTSGGRAEAFPLLLPNLALALGVPVPDETETAAAAGGPEAVLPALERLVAGFRTTRGGSAVEPAPSALLLPAVARALGVAPPDPALVRDAPTERDGLVAALRVVIGDYKEMRRLERQARATA</sequence>
<accession>A0ABT1XEB7</accession>
<evidence type="ECO:0000313" key="2">
    <source>
        <dbReference type="Proteomes" id="UP001524642"/>
    </source>
</evidence>
<evidence type="ECO:0008006" key="3">
    <source>
        <dbReference type="Google" id="ProtNLM"/>
    </source>
</evidence>
<reference evidence="1 2" key="1">
    <citation type="submission" date="2022-06" db="EMBL/GenBank/DDBJ databases">
        <title>Roseomonas CN29.</title>
        <authorList>
            <person name="Cheng Y."/>
            <person name="He X."/>
        </authorList>
    </citation>
    <scope>NUCLEOTIDE SEQUENCE [LARGE SCALE GENOMIC DNA]</scope>
    <source>
        <strain evidence="1 2">CN29</strain>
    </source>
</reference>
<evidence type="ECO:0000313" key="1">
    <source>
        <dbReference type="EMBL" id="MCR0985502.1"/>
    </source>
</evidence>
<name>A0ABT1XEB7_9PROT</name>
<comment type="caution">
    <text evidence="1">The sequence shown here is derived from an EMBL/GenBank/DDBJ whole genome shotgun (WGS) entry which is preliminary data.</text>
</comment>
<proteinExistence type="predicted"/>
<dbReference type="SUPFAM" id="SSF53448">
    <property type="entry name" value="Nucleotide-diphospho-sugar transferases"/>
    <property type="match status" value="1"/>
</dbReference>
<keyword evidence="2" id="KW-1185">Reference proteome</keyword>
<organism evidence="1 2">
    <name type="scientific">Roseomonas populi</name>
    <dbReference type="NCBI Taxonomy" id="3121582"/>
    <lineage>
        <taxon>Bacteria</taxon>
        <taxon>Pseudomonadati</taxon>
        <taxon>Pseudomonadota</taxon>
        <taxon>Alphaproteobacteria</taxon>
        <taxon>Acetobacterales</taxon>
        <taxon>Roseomonadaceae</taxon>
        <taxon>Roseomonas</taxon>
    </lineage>
</organism>
<protein>
    <recommendedName>
        <fullName evidence="3">Galactosyl transferase GMA12/MNN10 family protein</fullName>
    </recommendedName>
</protein>
<dbReference type="EMBL" id="JANJOU010000035">
    <property type="protein sequence ID" value="MCR0985502.1"/>
    <property type="molecule type" value="Genomic_DNA"/>
</dbReference>
<dbReference type="RefSeq" id="WP_257719149.1">
    <property type="nucleotide sequence ID" value="NZ_JANJOU010000035.1"/>
</dbReference>
<dbReference type="InterPro" id="IPR029044">
    <property type="entry name" value="Nucleotide-diphossugar_trans"/>
</dbReference>